<gene>
    <name evidence="2" type="ORF">DEX24_03305</name>
</gene>
<dbReference type="InterPro" id="IPR023089">
    <property type="entry name" value="YozE_SAM-like"/>
</dbReference>
<dbReference type="NCBIfam" id="NF010193">
    <property type="entry name" value="PRK13672.1"/>
    <property type="match status" value="1"/>
</dbReference>
<accession>A0A2U3APB6</accession>
<evidence type="ECO:0000259" key="1">
    <source>
        <dbReference type="Pfam" id="PF06855"/>
    </source>
</evidence>
<protein>
    <recommendedName>
        <fullName evidence="1">YozE SAM-like domain-containing protein</fullName>
    </recommendedName>
</protein>
<proteinExistence type="predicted"/>
<dbReference type="InterPro" id="IPR036806">
    <property type="entry name" value="YozE_SAM-like_sf"/>
</dbReference>
<dbReference type="Pfam" id="PF06855">
    <property type="entry name" value="YozE_SAM_like"/>
    <property type="match status" value="1"/>
</dbReference>
<dbReference type="Gene3D" id="1.10.150.260">
    <property type="entry name" value="YozE SAM-like"/>
    <property type="match status" value="1"/>
</dbReference>
<dbReference type="OrthoDB" id="2242851at2"/>
<keyword evidence="3" id="KW-1185">Reference proteome</keyword>
<dbReference type="Proteomes" id="UP000245938">
    <property type="component" value="Unassembled WGS sequence"/>
</dbReference>
<evidence type="ECO:0000313" key="3">
    <source>
        <dbReference type="Proteomes" id="UP000245938"/>
    </source>
</evidence>
<dbReference type="EMBL" id="QFVR01000003">
    <property type="protein sequence ID" value="PWI26377.1"/>
    <property type="molecule type" value="Genomic_DNA"/>
</dbReference>
<name>A0A2U3APB6_9BACL</name>
<dbReference type="AlphaFoldDB" id="A0A2U3APB6"/>
<comment type="caution">
    <text evidence="2">The sequence shown here is derived from an EMBL/GenBank/DDBJ whole genome shotgun (WGS) entry which is preliminary data.</text>
</comment>
<reference evidence="2 3" key="1">
    <citation type="submission" date="2018-05" db="EMBL/GenBank/DDBJ databases">
        <title>Kurthia sibirica genome sequence.</title>
        <authorList>
            <person name="Maclea K.S."/>
            <person name="Goen A.E."/>
        </authorList>
    </citation>
    <scope>NUCLEOTIDE SEQUENCE [LARGE SCALE GENOMIC DNA]</scope>
    <source>
        <strain evidence="2 3">ATCC 49154</strain>
    </source>
</reference>
<feature type="domain" description="YozE SAM-like" evidence="1">
    <location>
        <begin position="4"/>
        <end position="69"/>
    </location>
</feature>
<dbReference type="SUPFAM" id="SSF140652">
    <property type="entry name" value="YozE-like"/>
    <property type="match status" value="1"/>
</dbReference>
<sequence length="74" mass="8853">MRHSFYHYVIKFRGGGKNDSFSSFSEAMFEDHTFLKQSESFDELSRYIEEAAHPDMSAMIFDELWILYVENEKE</sequence>
<organism evidence="2 3">
    <name type="scientific">Kurthia sibirica</name>
    <dbReference type="NCBI Taxonomy" id="202750"/>
    <lineage>
        <taxon>Bacteria</taxon>
        <taxon>Bacillati</taxon>
        <taxon>Bacillota</taxon>
        <taxon>Bacilli</taxon>
        <taxon>Bacillales</taxon>
        <taxon>Caryophanaceae</taxon>
        <taxon>Kurthia</taxon>
    </lineage>
</organism>
<evidence type="ECO:0000313" key="2">
    <source>
        <dbReference type="EMBL" id="PWI26377.1"/>
    </source>
</evidence>
<dbReference type="RefSeq" id="WP_109304981.1">
    <property type="nucleotide sequence ID" value="NZ_BJUF01000022.1"/>
</dbReference>